<feature type="compositionally biased region" description="Basic and acidic residues" evidence="1">
    <location>
        <begin position="350"/>
        <end position="382"/>
    </location>
</feature>
<dbReference type="Proteomes" id="UP000574210">
    <property type="component" value="Unassembled WGS sequence"/>
</dbReference>
<gene>
    <name evidence="3" type="primary">Cep95</name>
    <name evidence="3" type="ORF">RHOROS_R14135</name>
</gene>
<feature type="non-terminal residue" evidence="3">
    <location>
        <position position="1"/>
    </location>
</feature>
<dbReference type="InterPro" id="IPR044039">
    <property type="entry name" value="DUF5745"/>
</dbReference>
<dbReference type="Gene3D" id="1.10.418.10">
    <property type="entry name" value="Calponin-like domain"/>
    <property type="match status" value="1"/>
</dbReference>
<dbReference type="GO" id="GO:0005813">
    <property type="term" value="C:centrosome"/>
    <property type="evidence" value="ECO:0007669"/>
    <property type="project" value="InterPro"/>
</dbReference>
<feature type="region of interest" description="Disordered" evidence="1">
    <location>
        <begin position="350"/>
        <end position="429"/>
    </location>
</feature>
<evidence type="ECO:0000259" key="2">
    <source>
        <dbReference type="Pfam" id="PF19016"/>
    </source>
</evidence>
<dbReference type="InterPro" id="IPR026619">
    <property type="entry name" value="CEP95"/>
</dbReference>
<dbReference type="Pfam" id="PF19016">
    <property type="entry name" value="DUF5745"/>
    <property type="match status" value="1"/>
</dbReference>
<feature type="non-terminal residue" evidence="3">
    <location>
        <position position="775"/>
    </location>
</feature>
<dbReference type="EMBL" id="VWYZ01000130">
    <property type="protein sequence ID" value="NXF20636.1"/>
    <property type="molecule type" value="Genomic_DNA"/>
</dbReference>
<dbReference type="PANTHER" id="PTHR22545">
    <property type="entry name" value="CENTROSOMAL PROTEIN OF 95 KDA"/>
    <property type="match status" value="1"/>
</dbReference>
<feature type="compositionally biased region" description="Low complexity" evidence="1">
    <location>
        <begin position="388"/>
        <end position="399"/>
    </location>
</feature>
<accession>A0A7K8RUJ1</accession>
<reference evidence="3 4" key="1">
    <citation type="submission" date="2019-09" db="EMBL/GenBank/DDBJ databases">
        <title>Bird 10,000 Genomes (B10K) Project - Family phase.</title>
        <authorList>
            <person name="Zhang G."/>
        </authorList>
    </citation>
    <scope>NUCLEOTIDE SEQUENCE [LARGE SCALE GENOMIC DNA]</scope>
    <source>
        <strain evidence="3">B10K-CU-031-12</strain>
        <tissue evidence="3">Muscle</tissue>
    </source>
</reference>
<feature type="region of interest" description="Disordered" evidence="1">
    <location>
        <begin position="262"/>
        <end position="330"/>
    </location>
</feature>
<feature type="domain" description="DUF5745" evidence="2">
    <location>
        <begin position="44"/>
        <end position="102"/>
    </location>
</feature>
<sequence>TDWVDVANDLLRTCHINQHIKHLSECGADLFVRLYESVLGEKVPDFIATPRSQEDDAHNVQAVIDSLALDYLQVSLSHITGENIVKGDKESIKNLLEIFDGLLEYLREVSETSSQTGAEINALSSDEIQIASQEQLESTADQLTEHTILSSVERSQSEYFILTCDTDGSGSTSELIKLGDTAYSFSKRGEGGMEAVHEPHQGSLGVSATKLGEPIQQAIPLLPPFQPSDPAWRDPHSSHRQAAALPCRQALNIPTVPLVSESSISTSSEEKLSLCAEQVTQTPRPESQHWPRTTSKSENSTPDSVEDSLSHRTTKEKVPKEQEFHEASENLSRRLNELDLMLKRALGEHTREGELPEEDSLSHHSDSAMDYGRRTAGRDTPRPRYPGRPRSLSPASPLSQHQEHKQRGRGTGQIKTIRSHLQGERDERTRKAKLVTKAYENELRIFEAREKQRISKLREAAKETEQEYKENVFQEPPKVSQRVKVYSRKTTPQYPKHSQWIPKRGIMKPKQAAPMTIRDNDLLLRLLEEFPHLHISSHTLNKMWHQQLAQTEHLKAPSARPRPKLQNEVEQALKKHELLAAIIKRDQDHSKRLQEIKQRIQRQKWAQNKVTERRQQAARARKYYEDYRVQLRAKLLRARTREERIFKNLFEEGLEIQKQRLRDLRVYAREKRDEQRREHQIELEALENYYKDQFSMLAEAISQEFQEIQTREKAQAQMLQKSKSEVRSKMEKEIQQLQAAIMHNDDDTFFQELEADRLRSRLQMASFQYSQSHFF</sequence>
<feature type="compositionally biased region" description="Basic and acidic residues" evidence="1">
    <location>
        <begin position="308"/>
        <end position="330"/>
    </location>
</feature>
<evidence type="ECO:0000256" key="1">
    <source>
        <dbReference type="SAM" id="MobiDB-lite"/>
    </source>
</evidence>
<proteinExistence type="predicted"/>
<evidence type="ECO:0000313" key="4">
    <source>
        <dbReference type="Proteomes" id="UP000574210"/>
    </source>
</evidence>
<evidence type="ECO:0000313" key="3">
    <source>
        <dbReference type="EMBL" id="NXF20636.1"/>
    </source>
</evidence>
<keyword evidence="4" id="KW-1185">Reference proteome</keyword>
<feature type="region of interest" description="Disordered" evidence="1">
    <location>
        <begin position="220"/>
        <end position="242"/>
    </location>
</feature>
<feature type="compositionally biased region" description="Polar residues" evidence="1">
    <location>
        <begin position="278"/>
        <end position="303"/>
    </location>
</feature>
<protein>
    <submittedName>
        <fullName evidence="3">CEP95 protein</fullName>
    </submittedName>
</protein>
<name>A0A7K8RUJ1_9PASS</name>
<dbReference type="InterPro" id="IPR036872">
    <property type="entry name" value="CH_dom_sf"/>
</dbReference>
<dbReference type="GO" id="GO:0000922">
    <property type="term" value="C:spindle pole"/>
    <property type="evidence" value="ECO:0007669"/>
    <property type="project" value="InterPro"/>
</dbReference>
<organism evidence="3 4">
    <name type="scientific">Rhodinocichla rosea</name>
    <dbReference type="NCBI Taxonomy" id="58203"/>
    <lineage>
        <taxon>Eukaryota</taxon>
        <taxon>Metazoa</taxon>
        <taxon>Chordata</taxon>
        <taxon>Craniata</taxon>
        <taxon>Vertebrata</taxon>
        <taxon>Euteleostomi</taxon>
        <taxon>Archelosauria</taxon>
        <taxon>Archosauria</taxon>
        <taxon>Dinosauria</taxon>
        <taxon>Saurischia</taxon>
        <taxon>Theropoda</taxon>
        <taxon>Coelurosauria</taxon>
        <taxon>Aves</taxon>
        <taxon>Neognathae</taxon>
        <taxon>Neoaves</taxon>
        <taxon>Telluraves</taxon>
        <taxon>Australaves</taxon>
        <taxon>Passeriformes</taxon>
        <taxon>Thraupidae</taxon>
        <taxon>Rhodinocichla</taxon>
    </lineage>
</organism>
<dbReference type="AlphaFoldDB" id="A0A7K8RUJ1"/>
<dbReference type="PANTHER" id="PTHR22545:SF0">
    <property type="entry name" value="CENTROSOMAL PROTEIN OF 95 KDA"/>
    <property type="match status" value="1"/>
</dbReference>
<comment type="caution">
    <text evidence="3">The sequence shown here is derived from an EMBL/GenBank/DDBJ whole genome shotgun (WGS) entry which is preliminary data.</text>
</comment>